<sequence length="142" mass="16037">MDLETLLQYIDIGNEDQDIEFKSATWTLPKDVWETVSAFANTEGGYIILGVSETSQGMNISGVIDPNQLIKEFWDGHNNSQKLSTPICGNSDMQIQAIEENNLVIIRIPRASRIQRPVYINNNPMTGTYKRNYEGDYRCSAS</sequence>
<dbReference type="GO" id="GO:0005524">
    <property type="term" value="F:ATP binding"/>
    <property type="evidence" value="ECO:0007669"/>
    <property type="project" value="UniProtKB-KW"/>
</dbReference>
<dbReference type="PANTHER" id="PTHR30595:SF6">
    <property type="entry name" value="SCHLAFEN ALBA-2 DOMAIN-CONTAINING PROTEIN"/>
    <property type="match status" value="1"/>
</dbReference>
<dbReference type="InterPro" id="IPR007421">
    <property type="entry name" value="Schlafen_AlbA_2_dom"/>
</dbReference>
<organism evidence="2">
    <name type="scientific">Planktothricoides raciborskii GIHE-MW2</name>
    <dbReference type="NCBI Taxonomy" id="2792601"/>
    <lineage>
        <taxon>Bacteria</taxon>
        <taxon>Bacillati</taxon>
        <taxon>Cyanobacteriota</taxon>
        <taxon>Cyanophyceae</taxon>
        <taxon>Oscillatoriophycideae</taxon>
        <taxon>Oscillatoriales</taxon>
        <taxon>Oscillatoriaceae</taxon>
        <taxon>Planktothricoides</taxon>
    </lineage>
</organism>
<dbReference type="EMBL" id="CP159837">
    <property type="protein sequence ID" value="XCM35910.1"/>
    <property type="molecule type" value="Genomic_DNA"/>
</dbReference>
<dbReference type="RefSeq" id="WP_231636745.1">
    <property type="nucleotide sequence ID" value="NZ_CP159837.1"/>
</dbReference>
<dbReference type="Gene3D" id="3.30.950.30">
    <property type="entry name" value="Schlafen, AAA domain"/>
    <property type="match status" value="1"/>
</dbReference>
<dbReference type="PANTHER" id="PTHR30595">
    <property type="entry name" value="GLPR-RELATED TRANSCRIPTIONAL REPRESSOR"/>
    <property type="match status" value="1"/>
</dbReference>
<accession>A0AAU8JBJ0</accession>
<evidence type="ECO:0000259" key="1">
    <source>
        <dbReference type="Pfam" id="PF04326"/>
    </source>
</evidence>
<name>A0AAU8JBJ0_9CYAN</name>
<reference evidence="2" key="1">
    <citation type="submission" date="2024-07" db="EMBL/GenBank/DDBJ databases">
        <authorList>
            <person name="Kim Y.J."/>
            <person name="Jeong J.Y."/>
        </authorList>
    </citation>
    <scope>NUCLEOTIDE SEQUENCE</scope>
    <source>
        <strain evidence="2">GIHE-MW2</strain>
    </source>
</reference>
<dbReference type="InterPro" id="IPR038461">
    <property type="entry name" value="Schlafen_AlbA_2_dom_sf"/>
</dbReference>
<protein>
    <submittedName>
        <fullName evidence="2">ATP-binding protein</fullName>
    </submittedName>
</protein>
<evidence type="ECO:0000313" key="2">
    <source>
        <dbReference type="EMBL" id="XCM35910.1"/>
    </source>
</evidence>
<feature type="domain" description="Schlafen AlbA-2" evidence="1">
    <location>
        <begin position="15"/>
        <end position="138"/>
    </location>
</feature>
<keyword evidence="2" id="KW-0067">ATP-binding</keyword>
<proteinExistence type="predicted"/>
<gene>
    <name evidence="2" type="ORF">ABWT76_004627</name>
</gene>
<dbReference type="AlphaFoldDB" id="A0AAU8JBJ0"/>
<dbReference type="Pfam" id="PF04326">
    <property type="entry name" value="SLFN_AlbA_2"/>
    <property type="match status" value="1"/>
</dbReference>
<keyword evidence="2" id="KW-0547">Nucleotide-binding</keyword>